<dbReference type="InterPro" id="IPR013780">
    <property type="entry name" value="Glyco_hydro_b"/>
</dbReference>
<feature type="domain" description="Glycosyl hydrolase family 30 TIM-barrel" evidence="6">
    <location>
        <begin position="77"/>
        <end position="415"/>
    </location>
</feature>
<keyword evidence="3 4" id="KW-0378">Hydrolase</keyword>
<dbReference type="InterPro" id="IPR001139">
    <property type="entry name" value="Glyco_hydro_30"/>
</dbReference>
<evidence type="ECO:0000256" key="2">
    <source>
        <dbReference type="ARBA" id="ARBA00022729"/>
    </source>
</evidence>
<dbReference type="Pfam" id="PF17189">
    <property type="entry name" value="Glyco_hydro_30C"/>
    <property type="match status" value="1"/>
</dbReference>
<dbReference type="EMBL" id="JAVFKD010000015">
    <property type="protein sequence ID" value="KAK5989386.1"/>
    <property type="molecule type" value="Genomic_DNA"/>
</dbReference>
<feature type="domain" description="Glycosyl hydrolase family 30 beta sandwich" evidence="7">
    <location>
        <begin position="431"/>
        <end position="484"/>
    </location>
</feature>
<name>A0ABR0SC17_9HYPO</name>
<protein>
    <submittedName>
        <fullName evidence="8">Endo-1,6-beta-D-glucanase BGN16.3</fullName>
    </submittedName>
</protein>
<feature type="chain" id="PRO_5047363964" evidence="5">
    <location>
        <begin position="19"/>
        <end position="489"/>
    </location>
</feature>
<sequence length="489" mass="51448">MRASLLLSLAGHTALTVALPSVNEARAAGATAFASNSNGSLKLSSVAAPVQGAGSPGSESKWSLTIDDTSSGYKQKITGFGAAVTDATVTAFNSLSASTLSSLLNELMTGAGAGFSLMRHSIGASDLSADPAYTYDDNGSKADPSLTGFNLGDRGNAMASLLARMKSLNSNLKVLGSPWSAPGWMKINGVIDGSTNQNNLNDGYLTNNGAQYSSAFAQYFVKYIQAFQSLGATIDAITVQNEPLNSQSGYPTMYMFSNEQGSLIQNYIGPALANAGLSTKIWAYDHNTDVPSFPQTVLNMAGQYVNTVAWHCYASNLDWTVLSSFKQSNPNVEQYMTECWTPSTGAWHQAADFTMGPLQNWAAGVAAWTLGTNAQDGPHLSSGGCGTCTGLVTINNGQYTFQTAYYMMAQFSKFMPPGATVLSGTGSYTYSGSGGIQSVASLNPDKTRTVVIQNTFSNDVYVQLTTKSGQEWSGNVPANSVTTWVLPAV</sequence>
<dbReference type="InterPro" id="IPR017853">
    <property type="entry name" value="GH"/>
</dbReference>
<dbReference type="PANTHER" id="PTHR11069:SF23">
    <property type="entry name" value="LYSOSOMAL ACID GLUCOSYLCERAMIDASE"/>
    <property type="match status" value="1"/>
</dbReference>
<dbReference type="Pfam" id="PF02055">
    <property type="entry name" value="Glyco_hydro_30"/>
    <property type="match status" value="1"/>
</dbReference>
<proteinExistence type="inferred from homology"/>
<keyword evidence="2 5" id="KW-0732">Signal</keyword>
<gene>
    <name evidence="8" type="ORF">PT974_10905</name>
</gene>
<evidence type="ECO:0000256" key="5">
    <source>
        <dbReference type="SAM" id="SignalP"/>
    </source>
</evidence>
<dbReference type="InterPro" id="IPR033452">
    <property type="entry name" value="GH30_C"/>
</dbReference>
<feature type="signal peptide" evidence="5">
    <location>
        <begin position="1"/>
        <end position="18"/>
    </location>
</feature>
<evidence type="ECO:0000313" key="9">
    <source>
        <dbReference type="Proteomes" id="UP001338125"/>
    </source>
</evidence>
<evidence type="ECO:0000313" key="8">
    <source>
        <dbReference type="EMBL" id="KAK5989386.1"/>
    </source>
</evidence>
<evidence type="ECO:0000256" key="4">
    <source>
        <dbReference type="RuleBase" id="RU361188"/>
    </source>
</evidence>
<dbReference type="PANTHER" id="PTHR11069">
    <property type="entry name" value="GLUCOSYLCERAMIDASE"/>
    <property type="match status" value="1"/>
</dbReference>
<organism evidence="8 9">
    <name type="scientific">Cladobotryum mycophilum</name>
    <dbReference type="NCBI Taxonomy" id="491253"/>
    <lineage>
        <taxon>Eukaryota</taxon>
        <taxon>Fungi</taxon>
        <taxon>Dikarya</taxon>
        <taxon>Ascomycota</taxon>
        <taxon>Pezizomycotina</taxon>
        <taxon>Sordariomycetes</taxon>
        <taxon>Hypocreomycetidae</taxon>
        <taxon>Hypocreales</taxon>
        <taxon>Hypocreaceae</taxon>
        <taxon>Cladobotryum</taxon>
    </lineage>
</organism>
<dbReference type="Gene3D" id="3.20.20.80">
    <property type="entry name" value="Glycosidases"/>
    <property type="match status" value="1"/>
</dbReference>
<evidence type="ECO:0000259" key="7">
    <source>
        <dbReference type="Pfam" id="PF17189"/>
    </source>
</evidence>
<reference evidence="8 9" key="1">
    <citation type="submission" date="2024-01" db="EMBL/GenBank/DDBJ databases">
        <title>Complete genome of Cladobotryum mycophilum ATHUM6906.</title>
        <authorList>
            <person name="Christinaki A.C."/>
            <person name="Myridakis A.I."/>
            <person name="Kouvelis V.N."/>
        </authorList>
    </citation>
    <scope>NUCLEOTIDE SEQUENCE [LARGE SCALE GENOMIC DNA]</scope>
    <source>
        <strain evidence="8 9">ATHUM6906</strain>
    </source>
</reference>
<dbReference type="Gene3D" id="2.60.40.1180">
    <property type="entry name" value="Golgi alpha-mannosidase II"/>
    <property type="match status" value="1"/>
</dbReference>
<evidence type="ECO:0000256" key="1">
    <source>
        <dbReference type="ARBA" id="ARBA00005382"/>
    </source>
</evidence>
<keyword evidence="9" id="KW-1185">Reference proteome</keyword>
<accession>A0ABR0SC17</accession>
<dbReference type="Proteomes" id="UP001338125">
    <property type="component" value="Unassembled WGS sequence"/>
</dbReference>
<evidence type="ECO:0000256" key="3">
    <source>
        <dbReference type="ARBA" id="ARBA00022801"/>
    </source>
</evidence>
<dbReference type="SUPFAM" id="SSF51445">
    <property type="entry name" value="(Trans)glycosidases"/>
    <property type="match status" value="1"/>
</dbReference>
<dbReference type="InterPro" id="IPR033453">
    <property type="entry name" value="Glyco_hydro_30_TIM-barrel"/>
</dbReference>
<keyword evidence="4" id="KW-0326">Glycosidase</keyword>
<evidence type="ECO:0000259" key="6">
    <source>
        <dbReference type="Pfam" id="PF02055"/>
    </source>
</evidence>
<comment type="similarity">
    <text evidence="1 4">Belongs to the glycosyl hydrolase 30 family.</text>
</comment>
<comment type="caution">
    <text evidence="8">The sequence shown here is derived from an EMBL/GenBank/DDBJ whole genome shotgun (WGS) entry which is preliminary data.</text>
</comment>